<evidence type="ECO:0000313" key="2">
    <source>
        <dbReference type="Proteomes" id="UP001589814"/>
    </source>
</evidence>
<accession>A0ABV6G4I8</accession>
<sequence length="106" mass="11335">MWDFGAAASSAADAAGSLFNNLGDYSVKAFDWLESNPQAANVLGGVMAGVGNYYAQKDQQNYERRLYREKRRDQMINPGAIEGYGSHIGEQKKGLLSNGIISGGGA</sequence>
<proteinExistence type="predicted"/>
<reference evidence="1 2" key="1">
    <citation type="submission" date="2024-09" db="EMBL/GenBank/DDBJ databases">
        <authorList>
            <person name="Sun Q."/>
            <person name="Mori K."/>
        </authorList>
    </citation>
    <scope>NUCLEOTIDE SEQUENCE [LARGE SCALE GENOMIC DNA]</scope>
    <source>
        <strain evidence="1 2">CCM 7415</strain>
    </source>
</reference>
<dbReference type="RefSeq" id="WP_019950188.1">
    <property type="nucleotide sequence ID" value="NZ_JBHLVX010000043.1"/>
</dbReference>
<protein>
    <submittedName>
        <fullName evidence="1">Uncharacterized protein</fullName>
    </submittedName>
</protein>
<name>A0ABV6G4I8_9GAMM</name>
<dbReference type="Proteomes" id="UP001589814">
    <property type="component" value="Unassembled WGS sequence"/>
</dbReference>
<dbReference type="EMBL" id="JBHLVX010000043">
    <property type="protein sequence ID" value="MFC0268583.1"/>
    <property type="molecule type" value="Genomic_DNA"/>
</dbReference>
<organism evidence="1 2">
    <name type="scientific">Kushneria aurantia</name>
    <dbReference type="NCBI Taxonomy" id="504092"/>
    <lineage>
        <taxon>Bacteria</taxon>
        <taxon>Pseudomonadati</taxon>
        <taxon>Pseudomonadota</taxon>
        <taxon>Gammaproteobacteria</taxon>
        <taxon>Oceanospirillales</taxon>
        <taxon>Halomonadaceae</taxon>
        <taxon>Kushneria</taxon>
    </lineage>
</organism>
<gene>
    <name evidence="1" type="ORF">ACFFHW_11430</name>
</gene>
<keyword evidence="2" id="KW-1185">Reference proteome</keyword>
<evidence type="ECO:0000313" key="1">
    <source>
        <dbReference type="EMBL" id="MFC0268583.1"/>
    </source>
</evidence>
<comment type="caution">
    <text evidence="1">The sequence shown here is derived from an EMBL/GenBank/DDBJ whole genome shotgun (WGS) entry which is preliminary data.</text>
</comment>